<evidence type="ECO:0000256" key="3">
    <source>
        <dbReference type="PIRSR" id="PIRSR600101-2"/>
    </source>
</evidence>
<dbReference type="InterPro" id="IPR043138">
    <property type="entry name" value="GGT_lsub"/>
</dbReference>
<dbReference type="Gene3D" id="3.60.20.40">
    <property type="match status" value="1"/>
</dbReference>
<dbReference type="NCBIfam" id="TIGR00066">
    <property type="entry name" value="g_glut_trans"/>
    <property type="match status" value="1"/>
</dbReference>
<reference evidence="6 7" key="1">
    <citation type="journal article" date="2004" name="Nature">
        <title>Genome sequence of the ultrasmall unicellular red alga Cyanidioschyzon merolae 10D.</title>
        <authorList>
            <person name="Matsuzaki M."/>
            <person name="Misumi O."/>
            <person name="Shin-i T."/>
            <person name="Maruyama S."/>
            <person name="Takahara M."/>
            <person name="Miyagishima S."/>
            <person name="Mori T."/>
            <person name="Nishida K."/>
            <person name="Yagisawa F."/>
            <person name="Nishida K."/>
            <person name="Yoshida Y."/>
            <person name="Nishimura Y."/>
            <person name="Nakao S."/>
            <person name="Kobayashi T."/>
            <person name="Momoyama Y."/>
            <person name="Higashiyama T."/>
            <person name="Minoda A."/>
            <person name="Sano M."/>
            <person name="Nomoto H."/>
            <person name="Oishi K."/>
            <person name="Hayashi H."/>
            <person name="Ohta F."/>
            <person name="Nishizaka S."/>
            <person name="Haga S."/>
            <person name="Miura S."/>
            <person name="Morishita T."/>
            <person name="Kabeya Y."/>
            <person name="Terasawa K."/>
            <person name="Suzuki Y."/>
            <person name="Ishii Y."/>
            <person name="Asakawa S."/>
            <person name="Takano H."/>
            <person name="Ohta N."/>
            <person name="Kuroiwa H."/>
            <person name="Tanaka K."/>
            <person name="Shimizu N."/>
            <person name="Sugano S."/>
            <person name="Sato N."/>
            <person name="Nozaki H."/>
            <person name="Ogasawara N."/>
            <person name="Kohara Y."/>
            <person name="Kuroiwa T."/>
        </authorList>
    </citation>
    <scope>NUCLEOTIDE SEQUENCE [LARGE SCALE GENOMIC DNA]</scope>
    <source>
        <strain evidence="6 7">10D</strain>
    </source>
</reference>
<dbReference type="Pfam" id="PF01019">
    <property type="entry name" value="G_glu_transpept"/>
    <property type="match status" value="1"/>
</dbReference>
<dbReference type="EMBL" id="AP006499">
    <property type="protein sequence ID" value="BAM82015.1"/>
    <property type="molecule type" value="Genomic_DNA"/>
</dbReference>
<dbReference type="Gene3D" id="1.10.246.130">
    <property type="match status" value="1"/>
</dbReference>
<dbReference type="FunFam" id="3.60.20.40:FF:000001">
    <property type="entry name" value="Gamma-glutamyltranspeptidase 1"/>
    <property type="match status" value="1"/>
</dbReference>
<feature type="binding site" evidence="3">
    <location>
        <position position="580"/>
    </location>
    <ligand>
        <name>L-glutamate</name>
        <dbReference type="ChEBI" id="CHEBI:29985"/>
    </ligand>
</feature>
<feature type="active site" description="Nucleophile" evidence="2">
    <location>
        <position position="488"/>
    </location>
</feature>
<proteinExistence type="inferred from homology"/>
<dbReference type="PANTHER" id="PTHR11686:SF9">
    <property type="entry name" value="RE13973P"/>
    <property type="match status" value="1"/>
</dbReference>
<reference evidence="6 7" key="2">
    <citation type="journal article" date="2007" name="BMC Biol.">
        <title>A 100%-complete sequence reveals unusually simple genomic features in the hot-spring red alga Cyanidioschyzon merolae.</title>
        <authorList>
            <person name="Nozaki H."/>
            <person name="Takano H."/>
            <person name="Misumi O."/>
            <person name="Terasawa K."/>
            <person name="Matsuzaki M."/>
            <person name="Maruyama S."/>
            <person name="Nishida K."/>
            <person name="Yagisawa F."/>
            <person name="Yoshida Y."/>
            <person name="Fujiwara T."/>
            <person name="Takio S."/>
            <person name="Tamura K."/>
            <person name="Chung S.J."/>
            <person name="Nakamura S."/>
            <person name="Kuroiwa H."/>
            <person name="Tanaka K."/>
            <person name="Sato N."/>
            <person name="Kuroiwa T."/>
        </authorList>
    </citation>
    <scope>NUCLEOTIDE SEQUENCE [LARGE SCALE GENOMIC DNA]</scope>
    <source>
        <strain evidence="6 7">10D</strain>
    </source>
</reference>
<gene>
    <name evidence="6" type="ORF">CYME_CMQ101C</name>
</gene>
<dbReference type="STRING" id="280699.M1V6A5"/>
<feature type="compositionally biased region" description="Polar residues" evidence="4">
    <location>
        <begin position="85"/>
        <end position="94"/>
    </location>
</feature>
<dbReference type="PROSITE" id="PS00462">
    <property type="entry name" value="G_GLU_TRANSPEPTIDASE"/>
    <property type="match status" value="1"/>
</dbReference>
<evidence type="ECO:0000256" key="5">
    <source>
        <dbReference type="SAM" id="Phobius"/>
    </source>
</evidence>
<dbReference type="Gramene" id="CMQ101CT">
    <property type="protein sequence ID" value="CMQ101CT"/>
    <property type="gene ID" value="CMQ101C"/>
</dbReference>
<dbReference type="GeneID" id="16996540"/>
<dbReference type="InterPro" id="IPR055262">
    <property type="entry name" value="GGT_CS"/>
</dbReference>
<feature type="binding site" evidence="3">
    <location>
        <position position="530"/>
    </location>
    <ligand>
        <name>L-glutamate</name>
        <dbReference type="ChEBI" id="CHEBI:29985"/>
    </ligand>
</feature>
<feature type="binding site" evidence="3">
    <location>
        <position position="209"/>
    </location>
    <ligand>
        <name>L-glutamate</name>
        <dbReference type="ChEBI" id="CHEBI:29985"/>
    </ligand>
</feature>
<feature type="region of interest" description="Disordered" evidence="4">
    <location>
        <begin position="82"/>
        <end position="116"/>
    </location>
</feature>
<dbReference type="InterPro" id="IPR000101">
    <property type="entry name" value="GGT_peptidase"/>
</dbReference>
<keyword evidence="5" id="KW-0812">Transmembrane</keyword>
<protein>
    <submittedName>
        <fullName evidence="6">Gamma-glutamyltransferase</fullName>
    </submittedName>
</protein>
<dbReference type="OrthoDB" id="1081007at2759"/>
<dbReference type="RefSeq" id="XP_005538051.1">
    <property type="nucleotide sequence ID" value="XM_005537994.1"/>
</dbReference>
<evidence type="ECO:0000256" key="1">
    <source>
        <dbReference type="ARBA" id="ARBA00009381"/>
    </source>
</evidence>
<dbReference type="PANTHER" id="PTHR11686">
    <property type="entry name" value="GAMMA GLUTAMYL TRANSPEPTIDASE"/>
    <property type="match status" value="1"/>
</dbReference>
<dbReference type="Proteomes" id="UP000007014">
    <property type="component" value="Chromosome 17"/>
</dbReference>
<keyword evidence="7" id="KW-1185">Reference proteome</keyword>
<dbReference type="InterPro" id="IPR043137">
    <property type="entry name" value="GGT_ssub_C"/>
</dbReference>
<feature type="binding site" evidence="3">
    <location>
        <begin position="558"/>
        <end position="559"/>
    </location>
    <ligand>
        <name>L-glutamate</name>
        <dbReference type="ChEBI" id="CHEBI:29985"/>
    </ligand>
</feature>
<dbReference type="OMA" id="GFMLVHL"/>
<name>M1V6A5_CYAM1</name>
<dbReference type="GO" id="GO:0005886">
    <property type="term" value="C:plasma membrane"/>
    <property type="evidence" value="ECO:0007669"/>
    <property type="project" value="TreeGrafter"/>
</dbReference>
<dbReference type="PRINTS" id="PR01210">
    <property type="entry name" value="GGTRANSPTASE"/>
</dbReference>
<dbReference type="InterPro" id="IPR029055">
    <property type="entry name" value="Ntn_hydrolases_N"/>
</dbReference>
<comment type="similarity">
    <text evidence="1">Belongs to the gamma-glutamyltransferase family.</text>
</comment>
<dbReference type="SUPFAM" id="SSF56235">
    <property type="entry name" value="N-terminal nucleophile aminohydrolases (Ntn hydrolases)"/>
    <property type="match status" value="1"/>
</dbReference>
<evidence type="ECO:0000256" key="2">
    <source>
        <dbReference type="PIRSR" id="PIRSR600101-1"/>
    </source>
</evidence>
<sequence length="721" mass="77376">MTDQITVLSPRKQIDRRTTFLDVESQQQREPFLVRSGLELPSWWEGERDPRELRKYALLFFFLVLFAAAVLSIPIFLPPSDERAGTSTPSQAADSTHDSKGGPVAGGSDAHKGARGDDTTAASLVENFAPFGKSILARGERYGAVAADNPVCSKLGLQVLSELGGNAVDAAVTSALCQGVLSPFASGIGGGCFALVRLQNGSTDFIDARETAPMNLTHQLLRERGPESTRHGGLSIAVPGELRGLELMHALYGKLSWRDVVLPVIPLARNATVGTMLAYRLAQNAPTILKSPTLCEVFCDPSGSRVLAENETLVQTALAELLTQIALHGADYLYNHSASTLAKEIQEAGGLMTAEDISGYQPKRRQPLQSFYRGFEILGSSLPSSGGPAIAMALNILEGYNMPSRGHSNESLQLVTEALKYAFASRSQLGDPDFVPEAAVHVSDYMVNKAAAARLRETLDTLQTHPADYYFDAERIHSTIGGVDDHGTTHLSVLDAQGNAVALTSTINTEFGSMIRSRSTGIVFNNEIDDFSVAGHPNAFDISPSEPNFPVPGKRPLSSMSPTIVVRNGRTVLVVGGSGGPRIISSTLQVLINVLDFADGLVEAISMPRVHHQLLPNVLWMEAVGQKCELGGVRSAQEKNSGIWTQMCQYMRRVGHEIEGSQDHESIAPEMVGCVQAVVRPHAGLPLFALHSNEPVQRGTVQDGIMYAASDPRKRGQAAAA</sequence>
<evidence type="ECO:0000256" key="4">
    <source>
        <dbReference type="SAM" id="MobiDB-lite"/>
    </source>
</evidence>
<organism evidence="6 7">
    <name type="scientific">Cyanidioschyzon merolae (strain NIES-3377 / 10D)</name>
    <name type="common">Unicellular red alga</name>
    <dbReference type="NCBI Taxonomy" id="280699"/>
    <lineage>
        <taxon>Eukaryota</taxon>
        <taxon>Rhodophyta</taxon>
        <taxon>Bangiophyceae</taxon>
        <taxon>Cyanidiales</taxon>
        <taxon>Cyanidiaceae</taxon>
        <taxon>Cyanidioschyzon</taxon>
    </lineage>
</organism>
<evidence type="ECO:0000313" key="7">
    <source>
        <dbReference type="Proteomes" id="UP000007014"/>
    </source>
</evidence>
<keyword evidence="5" id="KW-1133">Transmembrane helix</keyword>
<evidence type="ECO:0000313" key="6">
    <source>
        <dbReference type="EMBL" id="BAM82015.1"/>
    </source>
</evidence>
<keyword evidence="5" id="KW-0472">Membrane</keyword>
<dbReference type="eggNOG" id="KOG2410">
    <property type="taxonomic scope" value="Eukaryota"/>
</dbReference>
<dbReference type="GO" id="GO:0006751">
    <property type="term" value="P:glutathione catabolic process"/>
    <property type="evidence" value="ECO:0007669"/>
    <property type="project" value="InterPro"/>
</dbReference>
<dbReference type="HOGENOM" id="CLU_014813_4_3_1"/>
<feature type="binding site" evidence="3">
    <location>
        <begin position="506"/>
        <end position="508"/>
    </location>
    <ligand>
        <name>L-glutamate</name>
        <dbReference type="ChEBI" id="CHEBI:29985"/>
    </ligand>
</feature>
<dbReference type="GO" id="GO:0036374">
    <property type="term" value="F:glutathione hydrolase activity"/>
    <property type="evidence" value="ECO:0007669"/>
    <property type="project" value="InterPro"/>
</dbReference>
<feature type="transmembrane region" description="Helical" evidence="5">
    <location>
        <begin position="56"/>
        <end position="77"/>
    </location>
</feature>
<accession>M1V6A5</accession>
<dbReference type="AlphaFoldDB" id="M1V6A5"/>
<dbReference type="KEGG" id="cme:CYME_CMQ101C"/>